<evidence type="ECO:0000256" key="4">
    <source>
        <dbReference type="ARBA" id="ARBA00023082"/>
    </source>
</evidence>
<accession>A0A7M1SXU6</accession>
<evidence type="ECO:0000256" key="3">
    <source>
        <dbReference type="ARBA" id="ARBA00023015"/>
    </source>
</evidence>
<keyword evidence="3" id="KW-0805">Transcription regulation</keyword>
<evidence type="ECO:0000256" key="2">
    <source>
        <dbReference type="ARBA" id="ARBA00011344"/>
    </source>
</evidence>
<dbReference type="KEGG" id="halt:IM660_06220"/>
<gene>
    <name evidence="8" type="ORF">IM660_06220</name>
</gene>
<feature type="domain" description="RNA polymerase sigma-70 region 2" evidence="6">
    <location>
        <begin position="13"/>
        <end position="73"/>
    </location>
</feature>
<dbReference type="GO" id="GO:0003677">
    <property type="term" value="F:DNA binding"/>
    <property type="evidence" value="ECO:0007669"/>
    <property type="project" value="InterPro"/>
</dbReference>
<sequence length="294" mass="31962">MTHASPAADAWSREQHRLTGIAYRMLGDYGLAEDVVSEVGLAAVRAEREGTVRIWPAWLTTVCVRRSIDRLRQVVSTREDYAGPWLPEPVATDRLPEDVVADRELLSIALLHMAEQLSPEARAALVLHRGMGMSAVEIAEILQRSPAAVRQLISRAERRLQIDSRASIPPAATPGVLAELVQAIETGEIDQILHLLTDDAILWTDGGGRVRAALNPIYGAERIARFMAGVFAKATAGRPPPQASVTVLDVNGESALDVRLGPRRDLVAVDLDAAGRIRAIRQIANPDKLTRVPV</sequence>
<keyword evidence="9" id="KW-1185">Reference proteome</keyword>
<dbReference type="SUPFAM" id="SSF88659">
    <property type="entry name" value="Sigma3 and sigma4 domains of RNA polymerase sigma factors"/>
    <property type="match status" value="1"/>
</dbReference>
<dbReference type="InterPro" id="IPR013325">
    <property type="entry name" value="RNA_pol_sigma_r2"/>
</dbReference>
<dbReference type="InterPro" id="IPR013324">
    <property type="entry name" value="RNA_pol_sigma_r3/r4-like"/>
</dbReference>
<name>A0A7M1SXU6_9MICO</name>
<dbReference type="SUPFAM" id="SSF88946">
    <property type="entry name" value="Sigma2 domain of RNA polymerase sigma factors"/>
    <property type="match status" value="1"/>
</dbReference>
<organism evidence="8 9">
    <name type="scientific">Ruania alkalisoli</name>
    <dbReference type="NCBI Taxonomy" id="2779775"/>
    <lineage>
        <taxon>Bacteria</taxon>
        <taxon>Bacillati</taxon>
        <taxon>Actinomycetota</taxon>
        <taxon>Actinomycetes</taxon>
        <taxon>Micrococcales</taxon>
        <taxon>Ruaniaceae</taxon>
        <taxon>Ruania</taxon>
    </lineage>
</organism>
<dbReference type="Proteomes" id="UP000593758">
    <property type="component" value="Chromosome"/>
</dbReference>
<dbReference type="SUPFAM" id="SSF54427">
    <property type="entry name" value="NTF2-like"/>
    <property type="match status" value="1"/>
</dbReference>
<evidence type="ECO:0000256" key="1">
    <source>
        <dbReference type="ARBA" id="ARBA00010641"/>
    </source>
</evidence>
<dbReference type="NCBIfam" id="TIGR02937">
    <property type="entry name" value="sigma70-ECF"/>
    <property type="match status" value="1"/>
</dbReference>
<dbReference type="Pfam" id="PF08281">
    <property type="entry name" value="Sigma70_r4_2"/>
    <property type="match status" value="1"/>
</dbReference>
<evidence type="ECO:0000313" key="9">
    <source>
        <dbReference type="Proteomes" id="UP000593758"/>
    </source>
</evidence>
<evidence type="ECO:0000259" key="7">
    <source>
        <dbReference type="Pfam" id="PF08281"/>
    </source>
</evidence>
<evidence type="ECO:0000256" key="5">
    <source>
        <dbReference type="ARBA" id="ARBA00023163"/>
    </source>
</evidence>
<dbReference type="GO" id="GO:0016987">
    <property type="term" value="F:sigma factor activity"/>
    <property type="evidence" value="ECO:0007669"/>
    <property type="project" value="UniProtKB-KW"/>
</dbReference>
<proteinExistence type="inferred from homology"/>
<dbReference type="EMBL" id="CP063169">
    <property type="protein sequence ID" value="QOR71857.1"/>
    <property type="molecule type" value="Genomic_DNA"/>
</dbReference>
<dbReference type="Gene3D" id="1.10.1740.10">
    <property type="match status" value="1"/>
</dbReference>
<dbReference type="InterPro" id="IPR052704">
    <property type="entry name" value="ECF_Sigma-70_Domain"/>
</dbReference>
<dbReference type="PANTHER" id="PTHR30173:SF36">
    <property type="entry name" value="ECF RNA POLYMERASE SIGMA FACTOR SIGJ"/>
    <property type="match status" value="1"/>
</dbReference>
<dbReference type="RefSeq" id="WP_193498509.1">
    <property type="nucleotide sequence ID" value="NZ_CP063169.1"/>
</dbReference>
<dbReference type="PANTHER" id="PTHR30173">
    <property type="entry name" value="SIGMA 19 FACTOR"/>
    <property type="match status" value="1"/>
</dbReference>
<dbReference type="Gene3D" id="1.10.10.10">
    <property type="entry name" value="Winged helix-like DNA-binding domain superfamily/Winged helix DNA-binding domain"/>
    <property type="match status" value="1"/>
</dbReference>
<dbReference type="InterPro" id="IPR013249">
    <property type="entry name" value="RNA_pol_sigma70_r4_t2"/>
</dbReference>
<comment type="similarity">
    <text evidence="1">Belongs to the sigma-70 factor family. ECF subfamily.</text>
</comment>
<dbReference type="Gene3D" id="3.10.450.50">
    <property type="match status" value="1"/>
</dbReference>
<dbReference type="InterPro" id="IPR032710">
    <property type="entry name" value="NTF2-like_dom_sf"/>
</dbReference>
<reference evidence="8 9" key="1">
    <citation type="submission" date="2020-10" db="EMBL/GenBank/DDBJ databases">
        <title>Haloactinobacterium sp. RN3S43, a bacterium isolated from saline soil.</title>
        <authorList>
            <person name="Sun J.-Q."/>
        </authorList>
    </citation>
    <scope>NUCLEOTIDE SEQUENCE [LARGE SCALE GENOMIC DNA]</scope>
    <source>
        <strain evidence="8 9">RN3S43</strain>
    </source>
</reference>
<feature type="domain" description="RNA polymerase sigma factor 70 region 4 type 2" evidence="7">
    <location>
        <begin position="109"/>
        <end position="160"/>
    </location>
</feature>
<evidence type="ECO:0000259" key="6">
    <source>
        <dbReference type="Pfam" id="PF04542"/>
    </source>
</evidence>
<comment type="subunit">
    <text evidence="2">Interacts transiently with the RNA polymerase catalytic core formed by RpoA, RpoB, RpoC and RpoZ (2 alpha, 1 beta, 1 beta' and 1 omega subunit) to form the RNA polymerase holoenzyme that can initiate transcription.</text>
</comment>
<dbReference type="AlphaFoldDB" id="A0A7M1SXU6"/>
<dbReference type="GO" id="GO:0006352">
    <property type="term" value="P:DNA-templated transcription initiation"/>
    <property type="evidence" value="ECO:0007669"/>
    <property type="project" value="InterPro"/>
</dbReference>
<dbReference type="InterPro" id="IPR014284">
    <property type="entry name" value="RNA_pol_sigma-70_dom"/>
</dbReference>
<keyword evidence="4" id="KW-0731">Sigma factor</keyword>
<dbReference type="InterPro" id="IPR007627">
    <property type="entry name" value="RNA_pol_sigma70_r2"/>
</dbReference>
<dbReference type="CDD" id="cd06171">
    <property type="entry name" value="Sigma70_r4"/>
    <property type="match status" value="1"/>
</dbReference>
<evidence type="ECO:0000313" key="8">
    <source>
        <dbReference type="EMBL" id="QOR71857.1"/>
    </source>
</evidence>
<dbReference type="InterPro" id="IPR036388">
    <property type="entry name" value="WH-like_DNA-bd_sf"/>
</dbReference>
<dbReference type="Pfam" id="PF04542">
    <property type="entry name" value="Sigma70_r2"/>
    <property type="match status" value="1"/>
</dbReference>
<protein>
    <submittedName>
        <fullName evidence="8">Sigma-70 family RNA polymerase sigma factor</fullName>
    </submittedName>
</protein>
<keyword evidence="5" id="KW-0804">Transcription</keyword>